<organism evidence="5 6">
    <name type="scientific">Legionella massiliensis</name>
    <dbReference type="NCBI Taxonomy" id="1034943"/>
    <lineage>
        <taxon>Bacteria</taxon>
        <taxon>Pseudomonadati</taxon>
        <taxon>Pseudomonadota</taxon>
        <taxon>Gammaproteobacteria</taxon>
        <taxon>Legionellales</taxon>
        <taxon>Legionellaceae</taxon>
        <taxon>Legionella</taxon>
    </lineage>
</organism>
<keyword evidence="6" id="KW-1185">Reference proteome</keyword>
<evidence type="ECO:0000313" key="5">
    <source>
        <dbReference type="EMBL" id="CDZ77832.1"/>
    </source>
</evidence>
<dbReference type="RefSeq" id="WP_043874303.1">
    <property type="nucleotide sequence ID" value="NZ_CCVW01000002.1"/>
</dbReference>
<feature type="domain" description="Solute-binding protein family 3/N-terminal" evidence="4">
    <location>
        <begin position="24"/>
        <end position="245"/>
    </location>
</feature>
<dbReference type="STRING" id="1034943.BN59_02125"/>
<protein>
    <submittedName>
        <fullName evidence="5">ABC transporter arginine-binding protein 1</fullName>
    </submittedName>
</protein>
<evidence type="ECO:0000256" key="3">
    <source>
        <dbReference type="SAM" id="SignalP"/>
    </source>
</evidence>
<gene>
    <name evidence="5" type="primary">artJ_4</name>
    <name evidence="5" type="ORF">BN59_02125</name>
</gene>
<name>A0A078KXT7_9GAMM</name>
<dbReference type="PANTHER" id="PTHR35936">
    <property type="entry name" value="MEMBRANE-BOUND LYTIC MUREIN TRANSGLYCOSYLASE F"/>
    <property type="match status" value="1"/>
</dbReference>
<evidence type="ECO:0000256" key="2">
    <source>
        <dbReference type="ARBA" id="ARBA00022729"/>
    </source>
</evidence>
<dbReference type="OrthoDB" id="5650375at2"/>
<evidence type="ECO:0000259" key="4">
    <source>
        <dbReference type="SMART" id="SM00062"/>
    </source>
</evidence>
<feature type="signal peptide" evidence="3">
    <location>
        <begin position="1"/>
        <end position="23"/>
    </location>
</feature>
<dbReference type="SMART" id="SM00062">
    <property type="entry name" value="PBPb"/>
    <property type="match status" value="1"/>
</dbReference>
<evidence type="ECO:0000313" key="6">
    <source>
        <dbReference type="Proteomes" id="UP000044071"/>
    </source>
</evidence>
<dbReference type="PANTHER" id="PTHR35936:SF37">
    <property type="entry name" value="AMINO ACID ABC TRANSPORTER SUBSTRATE-BINDING PROTEIN"/>
    <property type="match status" value="1"/>
</dbReference>
<dbReference type="Proteomes" id="UP000044071">
    <property type="component" value="Unassembled WGS sequence"/>
</dbReference>
<dbReference type="Gene3D" id="3.40.190.10">
    <property type="entry name" value="Periplasmic binding protein-like II"/>
    <property type="match status" value="2"/>
</dbReference>
<reference evidence="5 6" key="1">
    <citation type="submission" date="2014-06" db="EMBL/GenBank/DDBJ databases">
        <authorList>
            <person name="Urmite Genomes Urmite Genomes"/>
        </authorList>
    </citation>
    <scope>NUCLEOTIDE SEQUENCE [LARGE SCALE GENOMIC DNA]</scope>
</reference>
<dbReference type="AlphaFoldDB" id="A0A078KXT7"/>
<dbReference type="Pfam" id="PF00497">
    <property type="entry name" value="SBP_bac_3"/>
    <property type="match status" value="1"/>
</dbReference>
<dbReference type="EMBL" id="CCSB01000002">
    <property type="protein sequence ID" value="CDZ77832.1"/>
    <property type="molecule type" value="Genomic_DNA"/>
</dbReference>
<evidence type="ECO:0000256" key="1">
    <source>
        <dbReference type="ARBA" id="ARBA00010333"/>
    </source>
</evidence>
<comment type="similarity">
    <text evidence="1">Belongs to the bacterial solute-binding protein 3 family.</text>
</comment>
<dbReference type="SUPFAM" id="SSF53850">
    <property type="entry name" value="Periplasmic binding protein-like II"/>
    <property type="match status" value="1"/>
</dbReference>
<dbReference type="eggNOG" id="COG0834">
    <property type="taxonomic scope" value="Bacteria"/>
</dbReference>
<keyword evidence="2 3" id="KW-0732">Signal</keyword>
<dbReference type="InterPro" id="IPR001638">
    <property type="entry name" value="Solute-binding_3/MltF_N"/>
</dbReference>
<sequence length="245" mass="27653">MKRRKLLFPLLLCLAMLTTPLYATLKVGTEYFYPPYVISTSEGFDMSLIQLLCQRMHEDCEIIPMDFHEIFPALDSGRVDLAIGGISISQDRLQKYIFSLPYLMGHGQFLMLKGSELKSPKDLTGKVVGVIKGEEDGSVTYQWLVQNYSTSIKIAEYNDMEDLISALSNKDIAAAFIHKPTAHYWLQNGGDQFDILGEPVLLGQGIAIMALPSKPDLIQKINQLLVTTEKDNSYLNLYRTYMVIE</sequence>
<proteinExistence type="inferred from homology"/>
<accession>A0A078KXT7</accession>
<feature type="chain" id="PRO_5009744081" evidence="3">
    <location>
        <begin position="24"/>
        <end position="245"/>
    </location>
</feature>